<dbReference type="PANTHER" id="PTHR46307">
    <property type="entry name" value="G9A, ISOFORM B"/>
    <property type="match status" value="1"/>
</dbReference>
<evidence type="ECO:0000256" key="3">
    <source>
        <dbReference type="ARBA" id="ARBA00022603"/>
    </source>
</evidence>
<feature type="repeat" description="ANK" evidence="5">
    <location>
        <begin position="754"/>
        <end position="786"/>
    </location>
</feature>
<evidence type="ECO:0000256" key="6">
    <source>
        <dbReference type="SAM" id="MobiDB-lite"/>
    </source>
</evidence>
<feature type="repeat" description="ANK" evidence="5">
    <location>
        <begin position="854"/>
        <end position="886"/>
    </location>
</feature>
<protein>
    <recommendedName>
        <fullName evidence="11">Histone-lysine N-methyltransferase EHMT2</fullName>
    </recommendedName>
</protein>
<dbReference type="CDD" id="cd20905">
    <property type="entry name" value="EHMT_ZBD"/>
    <property type="match status" value="1"/>
</dbReference>
<feature type="compositionally biased region" description="Basic residues" evidence="6">
    <location>
        <begin position="333"/>
        <end position="343"/>
    </location>
</feature>
<dbReference type="Proteomes" id="UP001642483">
    <property type="component" value="Unassembled WGS sequence"/>
</dbReference>
<sequence>MSVSASSLAALRRDQIELEFRTIRLGTLKTFPSKCEAITLNKETRKTKPLVLTEKGFKFLLQLEQDGGSAGIVIKIAAKHIQSITAYMQRGCPVIWIKPDQICAERIRARCNLTTRLGPYLDPSSEATAEQEIAIIPSQDPLPFAICHSIQRIFHKIAASCGISKDRFFTQISHKENNEKLVQCTVYMDNMENKRMGSAARSLACKKAALSTPITTTASNNKHKTAPTRKILDSDTDSDFSENYELEETGVLTDDGNDTEFRLKLKVSDVGTVRNIETRQGNKKSSNGSNIEKEKDAEKAKNNVIPVEIVRSPEVSKVLSTEEHSDSSPEQHKKVHRARKSIPNRHSAVSIESHLRARANEDIPPMEVISNKDPEQSLKSSKRKHSDDSDGSDGSALILGNESSLVDTVLNKNKRPKDTFMWNGKKKKSTTSSGSASPVPDHSDNGVSPSVVTPAVPLPSLAVRDDHQVRRPSKPMDSKTQTFHSQFKSLRDSSNSLLALTPLCTCVIKAPYQLNLNAVKPGETKKCMALETVDGRLEGCDNPVSAPEMLRPSKRFPPMGLCKVHRERMLRHDCCPGCGTFCIAGQFLVCIKNSECPHRFHRDCMLLLSQSRECPHCGGDLIDVKEVNLAPGRDEDLMWILAGHNPEKIRQKQYLEQRGKSARMGHKPLVSNPPSKIPGITKELPSGMVIDTSLMPEGPNKEELEDLLINLESNGPKMNQFQEKSFVQYVKEGDLNKMIQLMSGDIQSAVNRQSLNSALLEAIPDGSLSIIHLLVQAGADVNTSYENGDTPLLRATGEKRRELLIYLLTNGADVSIADDEGMTPLHYASKDGFVEGCYILLTYGKAKINCLDNGGWSPLVWAAEHKQATTAKFLIHYGADVNIIDQEGNVGLHWAALSGSRDILWLCLQNHADINHGNTHGDTALHIAARENNYECVTMLLAKGADPNVPNKDGVAPLEIATKNSLSLVALKVNSIIRKKCLIANKHIPYHRERILSKDLSRGYDKVPIMCVNSVDETPCPTDPPNGFHYVTENVYNSSDIRITQVITTNKKCHCIGDCTTASCTCSLVSEGCWYAKDGTLLPNFDILEPPLVFECHKLCKCNTSCRNRVVQKGIKYRLQVYRTVGMGWGLRALEKIPRGAFVCDYVGELISDAEADGREDDSYLFDLENKDSDMFCVDARKYGNVSRFINHLCEPNLVPIRVFVDHHDIRFPKLAYFSSRDIESGEELGFDYGDRFWDVKCKQFTCQCGSQRCKYSEEAYRLKAEKEAEERVNAEADARNEVNGNKE</sequence>
<dbReference type="InterPro" id="IPR036770">
    <property type="entry name" value="Ankyrin_rpt-contain_sf"/>
</dbReference>
<feature type="repeat" description="ANK" evidence="5">
    <location>
        <begin position="820"/>
        <end position="853"/>
    </location>
</feature>
<feature type="compositionally biased region" description="Basic and acidic residues" evidence="6">
    <location>
        <begin position="320"/>
        <end position="332"/>
    </location>
</feature>
<feature type="region of interest" description="Disordered" evidence="6">
    <location>
        <begin position="276"/>
        <end position="399"/>
    </location>
</feature>
<evidence type="ECO:0008006" key="11">
    <source>
        <dbReference type="Google" id="ProtNLM"/>
    </source>
</evidence>
<dbReference type="InterPro" id="IPR043550">
    <property type="entry name" value="EHMT1/EHMT2"/>
</dbReference>
<dbReference type="Pfam" id="PF00856">
    <property type="entry name" value="SET"/>
    <property type="match status" value="1"/>
</dbReference>
<dbReference type="SMART" id="SM00468">
    <property type="entry name" value="PreSET"/>
    <property type="match status" value="1"/>
</dbReference>
<keyword evidence="4" id="KW-0949">S-adenosyl-L-methionine</keyword>
<feature type="region of interest" description="Disordered" evidence="6">
    <location>
        <begin position="416"/>
        <end position="481"/>
    </location>
</feature>
<evidence type="ECO:0000256" key="4">
    <source>
        <dbReference type="ARBA" id="ARBA00022691"/>
    </source>
</evidence>
<feature type="domain" description="SET" evidence="7">
    <location>
        <begin position="1117"/>
        <end position="1234"/>
    </location>
</feature>
<gene>
    <name evidence="9" type="ORF">CVLEPA_LOCUS3610</name>
</gene>
<keyword evidence="3" id="KW-0489">Methyltransferase</keyword>
<evidence type="ECO:0000256" key="1">
    <source>
        <dbReference type="ARBA" id="ARBA00004286"/>
    </source>
</evidence>
<feature type="compositionally biased region" description="Basic and acidic residues" evidence="6">
    <location>
        <begin position="291"/>
        <end position="301"/>
    </location>
</feature>
<dbReference type="PROSITE" id="PS50280">
    <property type="entry name" value="SET"/>
    <property type="match status" value="1"/>
</dbReference>
<dbReference type="PROSITE" id="PS50297">
    <property type="entry name" value="ANK_REP_REGION"/>
    <property type="match status" value="4"/>
</dbReference>
<keyword evidence="10" id="KW-1185">Reference proteome</keyword>
<dbReference type="InterPro" id="IPR002110">
    <property type="entry name" value="Ankyrin_rpt"/>
</dbReference>
<dbReference type="PROSITE" id="PS50088">
    <property type="entry name" value="ANK_REPEAT"/>
    <property type="match status" value="6"/>
</dbReference>
<reference evidence="9 10" key="1">
    <citation type="submission" date="2024-02" db="EMBL/GenBank/DDBJ databases">
        <authorList>
            <person name="Daric V."/>
            <person name="Darras S."/>
        </authorList>
    </citation>
    <scope>NUCLEOTIDE SEQUENCE [LARGE SCALE GENOMIC DNA]</scope>
</reference>
<feature type="region of interest" description="Disordered" evidence="6">
    <location>
        <begin position="660"/>
        <end position="682"/>
    </location>
</feature>
<evidence type="ECO:0000256" key="2">
    <source>
        <dbReference type="ARBA" id="ARBA00022454"/>
    </source>
</evidence>
<keyword evidence="5" id="KW-0040">ANK repeat</keyword>
<evidence type="ECO:0000259" key="8">
    <source>
        <dbReference type="PROSITE" id="PS50867"/>
    </source>
</evidence>
<dbReference type="InterPro" id="IPR047762">
    <property type="entry name" value="EHMT_CRR"/>
</dbReference>
<dbReference type="SUPFAM" id="SSF48403">
    <property type="entry name" value="Ankyrin repeat"/>
    <property type="match status" value="1"/>
</dbReference>
<feature type="repeat" description="ANK" evidence="5">
    <location>
        <begin position="787"/>
        <end position="819"/>
    </location>
</feature>
<dbReference type="Gene3D" id="1.25.40.20">
    <property type="entry name" value="Ankyrin repeat-containing domain"/>
    <property type="match status" value="1"/>
</dbReference>
<feature type="domain" description="Pre-SET" evidence="8">
    <location>
        <begin position="1051"/>
        <end position="1114"/>
    </location>
</feature>
<feature type="region of interest" description="Disordered" evidence="6">
    <location>
        <begin position="218"/>
        <end position="239"/>
    </location>
</feature>
<evidence type="ECO:0000256" key="5">
    <source>
        <dbReference type="PROSITE-ProRule" id="PRU00023"/>
    </source>
</evidence>
<feature type="repeat" description="ANK" evidence="5">
    <location>
        <begin position="920"/>
        <end position="952"/>
    </location>
</feature>
<dbReference type="InterPro" id="IPR007728">
    <property type="entry name" value="Pre-SET_dom"/>
</dbReference>
<dbReference type="InterPro" id="IPR046341">
    <property type="entry name" value="SET_dom_sf"/>
</dbReference>
<proteinExistence type="predicted"/>
<dbReference type="Pfam" id="PF05033">
    <property type="entry name" value="Pre-SET"/>
    <property type="match status" value="1"/>
</dbReference>
<dbReference type="InterPro" id="IPR001214">
    <property type="entry name" value="SET_dom"/>
</dbReference>
<dbReference type="Pfam" id="PF21533">
    <property type="entry name" value="EHMT1-2_CRR"/>
    <property type="match status" value="1"/>
</dbReference>
<evidence type="ECO:0000313" key="9">
    <source>
        <dbReference type="EMBL" id="CAK8673866.1"/>
    </source>
</evidence>
<comment type="caution">
    <text evidence="9">The sequence shown here is derived from an EMBL/GenBank/DDBJ whole genome shotgun (WGS) entry which is preliminary data.</text>
</comment>
<dbReference type="Pfam" id="PF12796">
    <property type="entry name" value="Ank_2"/>
    <property type="match status" value="2"/>
</dbReference>
<comment type="subcellular location">
    <subcellularLocation>
        <location evidence="1">Chromosome</location>
    </subcellularLocation>
</comment>
<keyword evidence="2" id="KW-0158">Chromosome</keyword>
<feature type="compositionally biased region" description="Basic and acidic residues" evidence="6">
    <location>
        <begin position="463"/>
        <end position="477"/>
    </location>
</feature>
<dbReference type="PROSITE" id="PS50867">
    <property type="entry name" value="PRE_SET"/>
    <property type="match status" value="1"/>
</dbReference>
<dbReference type="SMART" id="SM00317">
    <property type="entry name" value="SET"/>
    <property type="match status" value="1"/>
</dbReference>
<accession>A0ABP0F4U3</accession>
<dbReference type="EMBL" id="CAWYQH010000002">
    <property type="protein sequence ID" value="CAK8673866.1"/>
    <property type="molecule type" value="Genomic_DNA"/>
</dbReference>
<dbReference type="SMART" id="SM00248">
    <property type="entry name" value="ANK"/>
    <property type="match status" value="6"/>
</dbReference>
<feature type="repeat" description="ANK" evidence="5">
    <location>
        <begin position="887"/>
        <end position="919"/>
    </location>
</feature>
<evidence type="ECO:0000259" key="7">
    <source>
        <dbReference type="PROSITE" id="PS50280"/>
    </source>
</evidence>
<dbReference type="CDD" id="cd10543">
    <property type="entry name" value="SET_EHMT"/>
    <property type="match status" value="1"/>
</dbReference>
<evidence type="ECO:0000313" key="10">
    <source>
        <dbReference type="Proteomes" id="UP001642483"/>
    </source>
</evidence>
<dbReference type="SUPFAM" id="SSF82199">
    <property type="entry name" value="SET domain"/>
    <property type="match status" value="1"/>
</dbReference>
<organism evidence="9 10">
    <name type="scientific">Clavelina lepadiformis</name>
    <name type="common">Light-bulb sea squirt</name>
    <name type="synonym">Ascidia lepadiformis</name>
    <dbReference type="NCBI Taxonomy" id="159417"/>
    <lineage>
        <taxon>Eukaryota</taxon>
        <taxon>Metazoa</taxon>
        <taxon>Chordata</taxon>
        <taxon>Tunicata</taxon>
        <taxon>Ascidiacea</taxon>
        <taxon>Aplousobranchia</taxon>
        <taxon>Clavelinidae</taxon>
        <taxon>Clavelina</taxon>
    </lineage>
</organism>
<dbReference type="Gene3D" id="2.170.270.10">
    <property type="entry name" value="SET domain"/>
    <property type="match status" value="1"/>
</dbReference>
<dbReference type="PANTHER" id="PTHR46307:SF4">
    <property type="entry name" value="G9A, ISOFORM B"/>
    <property type="match status" value="1"/>
</dbReference>
<name>A0ABP0F4U3_CLALP</name>
<keyword evidence="3" id="KW-0808">Transferase</keyword>